<dbReference type="RefSeq" id="WP_004623648.1">
    <property type="nucleotide sequence ID" value="NZ_AORV01000016.1"/>
</dbReference>
<dbReference type="STRING" id="1195236.CTER_0333"/>
<dbReference type="CDD" id="cd03230">
    <property type="entry name" value="ABC_DR_subfamily_A"/>
    <property type="match status" value="1"/>
</dbReference>
<dbReference type="GO" id="GO:0016887">
    <property type="term" value="F:ATP hydrolysis activity"/>
    <property type="evidence" value="ECO:0007669"/>
    <property type="project" value="InterPro"/>
</dbReference>
<name>S0FYH2_RUMCE</name>
<evidence type="ECO:0000256" key="2">
    <source>
        <dbReference type="ARBA" id="ARBA00022741"/>
    </source>
</evidence>
<dbReference type="Proteomes" id="UP000014155">
    <property type="component" value="Unassembled WGS sequence"/>
</dbReference>
<dbReference type="InterPro" id="IPR003439">
    <property type="entry name" value="ABC_transporter-like_ATP-bd"/>
</dbReference>
<accession>S0FYH2</accession>
<protein>
    <submittedName>
        <fullName evidence="5">ABC-type multidrug transport system, ATPase component</fullName>
    </submittedName>
</protein>
<evidence type="ECO:0000256" key="1">
    <source>
        <dbReference type="ARBA" id="ARBA00022448"/>
    </source>
</evidence>
<dbReference type="SUPFAM" id="SSF52540">
    <property type="entry name" value="P-loop containing nucleoside triphosphate hydrolases"/>
    <property type="match status" value="1"/>
</dbReference>
<dbReference type="GO" id="GO:0005524">
    <property type="term" value="F:ATP binding"/>
    <property type="evidence" value="ECO:0007669"/>
    <property type="project" value="UniProtKB-KW"/>
</dbReference>
<evidence type="ECO:0000256" key="3">
    <source>
        <dbReference type="ARBA" id="ARBA00022840"/>
    </source>
</evidence>
<dbReference type="InterPro" id="IPR051782">
    <property type="entry name" value="ABC_Transporter_VariousFunc"/>
</dbReference>
<evidence type="ECO:0000259" key="4">
    <source>
        <dbReference type="PROSITE" id="PS50893"/>
    </source>
</evidence>
<feature type="domain" description="ABC transporter" evidence="4">
    <location>
        <begin position="2"/>
        <end position="233"/>
    </location>
</feature>
<keyword evidence="1" id="KW-0813">Transport</keyword>
<dbReference type="PROSITE" id="PS50893">
    <property type="entry name" value="ABC_TRANSPORTER_2"/>
    <property type="match status" value="1"/>
</dbReference>
<dbReference type="Gene3D" id="3.40.50.300">
    <property type="entry name" value="P-loop containing nucleotide triphosphate hydrolases"/>
    <property type="match status" value="1"/>
</dbReference>
<sequence length="237" mass="26033">MLRIEKLSKIYKNGKKAVDNLSLEVKPGDIFGFIGHNGAGKTTTLKCATGLLDFSEGEIFINGKSIKTEDLECKKTMAFIPDNPDLYENMTGIQYLNFIADIFTVSKTEREKAIKEYADAFEITSSLGDIISAYSHGMKQKLALISAFIHRPGLLVLDEPFVGLDPKASHTLKGFLKELCDNGGAVFFSTHVLEVAEKLCNKIAIIKAGRLIACGDTAEVKGDSTLEEIFMELIDNE</sequence>
<evidence type="ECO:0000313" key="6">
    <source>
        <dbReference type="Proteomes" id="UP000014155"/>
    </source>
</evidence>
<keyword evidence="6" id="KW-1185">Reference proteome</keyword>
<reference evidence="5 6" key="1">
    <citation type="journal article" date="2013" name="Genome Announc.">
        <title>Draft Genome Sequence of the Cellulolytic, Mesophilic, Anaerobic Bacterium Clostridium termitidis Strain CT1112 (DSM 5398).</title>
        <authorList>
            <person name="Lal S."/>
            <person name="Ramachandran U."/>
            <person name="Zhang X."/>
            <person name="Munir R."/>
            <person name="Sparling R."/>
            <person name="Levin D.B."/>
        </authorList>
    </citation>
    <scope>NUCLEOTIDE SEQUENCE [LARGE SCALE GENOMIC DNA]</scope>
    <source>
        <strain evidence="5 6">CT1112</strain>
    </source>
</reference>
<dbReference type="EMBL" id="AORV01000016">
    <property type="protein sequence ID" value="EMS73648.1"/>
    <property type="molecule type" value="Genomic_DNA"/>
</dbReference>
<dbReference type="InterPro" id="IPR003593">
    <property type="entry name" value="AAA+_ATPase"/>
</dbReference>
<dbReference type="AlphaFoldDB" id="S0FYH2"/>
<gene>
    <name evidence="5" type="ORF">CTER_0333</name>
</gene>
<dbReference type="SMART" id="SM00382">
    <property type="entry name" value="AAA"/>
    <property type="match status" value="1"/>
</dbReference>
<proteinExistence type="predicted"/>
<dbReference type="PROSITE" id="PS00211">
    <property type="entry name" value="ABC_TRANSPORTER_1"/>
    <property type="match status" value="1"/>
</dbReference>
<dbReference type="PANTHER" id="PTHR42939:SF1">
    <property type="entry name" value="ABC TRANSPORTER ATP-BINDING PROTEIN ALBC-RELATED"/>
    <property type="match status" value="1"/>
</dbReference>
<dbReference type="Pfam" id="PF00005">
    <property type="entry name" value="ABC_tran"/>
    <property type="match status" value="1"/>
</dbReference>
<dbReference type="PANTHER" id="PTHR42939">
    <property type="entry name" value="ABC TRANSPORTER ATP-BINDING PROTEIN ALBC-RELATED"/>
    <property type="match status" value="1"/>
</dbReference>
<organism evidence="5 6">
    <name type="scientific">Ruminiclostridium cellobioparum subsp. termitidis CT1112</name>
    <dbReference type="NCBI Taxonomy" id="1195236"/>
    <lineage>
        <taxon>Bacteria</taxon>
        <taxon>Bacillati</taxon>
        <taxon>Bacillota</taxon>
        <taxon>Clostridia</taxon>
        <taxon>Eubacteriales</taxon>
        <taxon>Oscillospiraceae</taxon>
        <taxon>Ruminiclostridium</taxon>
    </lineage>
</organism>
<dbReference type="InterPro" id="IPR027417">
    <property type="entry name" value="P-loop_NTPase"/>
</dbReference>
<dbReference type="PATRIC" id="fig|1195236.3.peg.640"/>
<keyword evidence="3" id="KW-0067">ATP-binding</keyword>
<dbReference type="eggNOG" id="COG1131">
    <property type="taxonomic scope" value="Bacteria"/>
</dbReference>
<comment type="caution">
    <text evidence="5">The sequence shown here is derived from an EMBL/GenBank/DDBJ whole genome shotgun (WGS) entry which is preliminary data.</text>
</comment>
<keyword evidence="2" id="KW-0547">Nucleotide-binding</keyword>
<evidence type="ECO:0000313" key="5">
    <source>
        <dbReference type="EMBL" id="EMS73648.1"/>
    </source>
</evidence>
<dbReference type="InterPro" id="IPR017871">
    <property type="entry name" value="ABC_transporter-like_CS"/>
</dbReference>